<reference evidence="9 10" key="1">
    <citation type="submission" date="2016-06" db="EMBL/GenBank/DDBJ databases">
        <authorList>
            <person name="Kjaerup R.B."/>
            <person name="Dalgaard T.S."/>
            <person name="Juul-Madsen H.R."/>
        </authorList>
    </citation>
    <scope>NUCLEOTIDE SEQUENCE [LARGE SCALE GENOMIC DNA]</scope>
    <source>
        <strain evidence="9 10">CECT 8886</strain>
    </source>
</reference>
<dbReference type="AlphaFoldDB" id="A0A1A8TCQ5"/>
<evidence type="ECO:0000256" key="4">
    <source>
        <dbReference type="ARBA" id="ARBA00022723"/>
    </source>
</evidence>
<keyword evidence="4" id="KW-0479">Metal-binding</keyword>
<dbReference type="CDD" id="cd03426">
    <property type="entry name" value="NUDIX_CoAse_Nudt7"/>
    <property type="match status" value="1"/>
</dbReference>
<accession>A0A1A8TCQ5</accession>
<evidence type="ECO:0000313" key="9">
    <source>
        <dbReference type="EMBL" id="SBS30861.1"/>
    </source>
</evidence>
<dbReference type="GO" id="GO:0000287">
    <property type="term" value="F:magnesium ion binding"/>
    <property type="evidence" value="ECO:0007669"/>
    <property type="project" value="InterPro"/>
</dbReference>
<dbReference type="Gene3D" id="3.90.79.10">
    <property type="entry name" value="Nucleoside Triphosphate Pyrophosphohydrolase"/>
    <property type="match status" value="1"/>
</dbReference>
<dbReference type="PROSITE" id="PS01293">
    <property type="entry name" value="NUDIX_COA"/>
    <property type="match status" value="1"/>
</dbReference>
<dbReference type="GO" id="GO:0030145">
    <property type="term" value="F:manganese ion binding"/>
    <property type="evidence" value="ECO:0007669"/>
    <property type="project" value="InterPro"/>
</dbReference>
<dbReference type="GO" id="GO:0009132">
    <property type="term" value="P:nucleoside diphosphate metabolic process"/>
    <property type="evidence" value="ECO:0007669"/>
    <property type="project" value="InterPro"/>
</dbReference>
<dbReference type="InterPro" id="IPR000059">
    <property type="entry name" value="NUDIX_hydrolase_NudL_CS"/>
</dbReference>
<dbReference type="Proteomes" id="UP000092544">
    <property type="component" value="Unassembled WGS sequence"/>
</dbReference>
<sequence>MPNISQFLDALPLQPSMDEIRTALDHTQDVHPIYNPDKDLSPSAYKLKYRSAAVLIPIWQNPDDEQLYVLLTKRALHMRNHPGQIAFPGGKHDPTDASIQYTALRETFEEIGLAPDCFDLIGELGEYCTISGFCIKPIIAEMTRLSKMSLCEDEVKSVHWVPLSHLLTPSNYRFRKKKLGNVSRGYFEIDYQDIRIWGVTAGILYGLYETLAQYKNINIAN</sequence>
<dbReference type="STRING" id="1792290.MSP8886_01952"/>
<dbReference type="InterPro" id="IPR015797">
    <property type="entry name" value="NUDIX_hydrolase-like_dom_sf"/>
</dbReference>
<dbReference type="RefSeq" id="WP_067015631.1">
    <property type="nucleotide sequence ID" value="NZ_FLOB01000003.1"/>
</dbReference>
<comment type="cofactor">
    <cofactor evidence="2">
        <name>Mg(2+)</name>
        <dbReference type="ChEBI" id="CHEBI:18420"/>
    </cofactor>
</comment>
<evidence type="ECO:0000256" key="7">
    <source>
        <dbReference type="ARBA" id="ARBA00023211"/>
    </source>
</evidence>
<keyword evidence="10" id="KW-1185">Reference proteome</keyword>
<dbReference type="PANTHER" id="PTHR12992:SF11">
    <property type="entry name" value="MITOCHONDRIAL COENZYME A DIPHOSPHATASE NUDT8"/>
    <property type="match status" value="1"/>
</dbReference>
<comment type="similarity">
    <text evidence="3">Belongs to the Nudix hydrolase family. PCD1 subfamily.</text>
</comment>
<protein>
    <submittedName>
        <fullName evidence="9">Putative Nudix hydrolase NudL</fullName>
    </submittedName>
</protein>
<dbReference type="InterPro" id="IPR000086">
    <property type="entry name" value="NUDIX_hydrolase_dom"/>
</dbReference>
<dbReference type="OrthoDB" id="9802805at2"/>
<name>A0A1A8TCQ5_9GAMM</name>
<dbReference type="EMBL" id="FLOB01000003">
    <property type="protein sequence ID" value="SBS30861.1"/>
    <property type="molecule type" value="Genomic_DNA"/>
</dbReference>
<proteinExistence type="inferred from homology"/>
<gene>
    <name evidence="9" type="primary">nudL</name>
    <name evidence="9" type="ORF">MSP8886_01952</name>
</gene>
<dbReference type="GO" id="GO:0010945">
    <property type="term" value="F:coenzyme A diphosphatase activity"/>
    <property type="evidence" value="ECO:0007669"/>
    <property type="project" value="InterPro"/>
</dbReference>
<dbReference type="SUPFAM" id="SSF55811">
    <property type="entry name" value="Nudix"/>
    <property type="match status" value="1"/>
</dbReference>
<keyword evidence="6" id="KW-0460">Magnesium</keyword>
<evidence type="ECO:0000256" key="5">
    <source>
        <dbReference type="ARBA" id="ARBA00022801"/>
    </source>
</evidence>
<dbReference type="InterPro" id="IPR045121">
    <property type="entry name" value="CoAse"/>
</dbReference>
<dbReference type="Pfam" id="PF00293">
    <property type="entry name" value="NUDIX"/>
    <property type="match status" value="1"/>
</dbReference>
<evidence type="ECO:0000259" key="8">
    <source>
        <dbReference type="PROSITE" id="PS51462"/>
    </source>
</evidence>
<evidence type="ECO:0000256" key="2">
    <source>
        <dbReference type="ARBA" id="ARBA00001946"/>
    </source>
</evidence>
<keyword evidence="5 9" id="KW-0378">Hydrolase</keyword>
<evidence type="ECO:0000313" key="10">
    <source>
        <dbReference type="Proteomes" id="UP000092544"/>
    </source>
</evidence>
<organism evidence="9 10">
    <name type="scientific">Marinomonas spartinae</name>
    <dbReference type="NCBI Taxonomy" id="1792290"/>
    <lineage>
        <taxon>Bacteria</taxon>
        <taxon>Pseudomonadati</taxon>
        <taxon>Pseudomonadota</taxon>
        <taxon>Gammaproteobacteria</taxon>
        <taxon>Oceanospirillales</taxon>
        <taxon>Oceanospirillaceae</taxon>
        <taxon>Marinomonas</taxon>
    </lineage>
</organism>
<evidence type="ECO:0000256" key="6">
    <source>
        <dbReference type="ARBA" id="ARBA00022842"/>
    </source>
</evidence>
<keyword evidence="7" id="KW-0464">Manganese</keyword>
<feature type="domain" description="Nudix hydrolase" evidence="8">
    <location>
        <begin position="49"/>
        <end position="187"/>
    </location>
</feature>
<evidence type="ECO:0000256" key="3">
    <source>
        <dbReference type="ARBA" id="ARBA00006506"/>
    </source>
</evidence>
<evidence type="ECO:0000256" key="1">
    <source>
        <dbReference type="ARBA" id="ARBA00001936"/>
    </source>
</evidence>
<dbReference type="PANTHER" id="PTHR12992">
    <property type="entry name" value="NUDIX HYDROLASE"/>
    <property type="match status" value="1"/>
</dbReference>
<dbReference type="PROSITE" id="PS51462">
    <property type="entry name" value="NUDIX"/>
    <property type="match status" value="1"/>
</dbReference>
<comment type="cofactor">
    <cofactor evidence="1">
        <name>Mn(2+)</name>
        <dbReference type="ChEBI" id="CHEBI:29035"/>
    </cofactor>
</comment>